<dbReference type="Proteomes" id="UP000824280">
    <property type="component" value="Chromosome"/>
</dbReference>
<name>A0ABX8ZM08_9SPHN</name>
<reference evidence="1 2" key="1">
    <citation type="submission" date="2021-08" db="EMBL/GenBank/DDBJ databases">
        <title>Comparative Genomics Analysis of the Genus Qipengyuania Reveals Extensive Genetic Diversity and Metabolic Versatility, Including the Description of Fifteen Novel Species.</title>
        <authorList>
            <person name="Liu Y."/>
        </authorList>
    </citation>
    <scope>NUCLEOTIDE SEQUENCE [LARGE SCALE GENOMIC DNA]</scope>
    <source>
        <strain evidence="1 2">1XM2-8</strain>
    </source>
</reference>
<protein>
    <submittedName>
        <fullName evidence="1">Uncharacterized protein</fullName>
    </submittedName>
</protein>
<accession>A0ABX8ZM08</accession>
<sequence>MTKGEKRLSKMIEGRVAGKPESCITMVGSRSLTRINDTALVYKSGNTVWVNYTKTPDAIDNRDYLVIRKFSGSQLCRTDNITLRDRFSNMFSGIIFLDDFVPYRLPEGEG</sequence>
<keyword evidence="2" id="KW-1185">Reference proteome</keyword>
<organism evidence="1 2">
    <name type="scientific">Qipengyuania psychrotolerans</name>
    <dbReference type="NCBI Taxonomy" id="2867238"/>
    <lineage>
        <taxon>Bacteria</taxon>
        <taxon>Pseudomonadati</taxon>
        <taxon>Pseudomonadota</taxon>
        <taxon>Alphaproteobacteria</taxon>
        <taxon>Sphingomonadales</taxon>
        <taxon>Erythrobacteraceae</taxon>
        <taxon>Qipengyuania</taxon>
    </lineage>
</organism>
<proteinExistence type="predicted"/>
<evidence type="ECO:0000313" key="2">
    <source>
        <dbReference type="Proteomes" id="UP000824280"/>
    </source>
</evidence>
<evidence type="ECO:0000313" key="1">
    <source>
        <dbReference type="EMBL" id="QZD88567.1"/>
    </source>
</evidence>
<dbReference type="EMBL" id="CP081297">
    <property type="protein sequence ID" value="QZD88567.1"/>
    <property type="molecule type" value="Genomic_DNA"/>
</dbReference>
<gene>
    <name evidence="1" type="ORF">K3166_11720</name>
</gene>